<keyword evidence="2" id="KW-1185">Reference proteome</keyword>
<sequence length="118" mass="13139">MKLIHQNIFKRDKKALRSAVQKRGPEVELRRWRTPGSSSSPSVLGRWAGRCSPWCLVSSADHGAVTNGVWGTMGFVCQDLEGVDLRGLRNLWVQGLGLHRLLKGSKEVGFFPVSRDPN</sequence>
<reference evidence="1" key="1">
    <citation type="submission" date="2021-02" db="EMBL/GenBank/DDBJ databases">
        <authorList>
            <person name="Dougan E. K."/>
            <person name="Rhodes N."/>
            <person name="Thang M."/>
            <person name="Chan C."/>
        </authorList>
    </citation>
    <scope>NUCLEOTIDE SEQUENCE</scope>
</reference>
<name>A0A812ST56_9DINO</name>
<accession>A0A812ST56</accession>
<proteinExistence type="predicted"/>
<dbReference type="Proteomes" id="UP000604046">
    <property type="component" value="Unassembled WGS sequence"/>
</dbReference>
<organism evidence="1 2">
    <name type="scientific">Symbiodinium natans</name>
    <dbReference type="NCBI Taxonomy" id="878477"/>
    <lineage>
        <taxon>Eukaryota</taxon>
        <taxon>Sar</taxon>
        <taxon>Alveolata</taxon>
        <taxon>Dinophyceae</taxon>
        <taxon>Suessiales</taxon>
        <taxon>Symbiodiniaceae</taxon>
        <taxon>Symbiodinium</taxon>
    </lineage>
</organism>
<dbReference type="AlphaFoldDB" id="A0A812ST56"/>
<evidence type="ECO:0000313" key="1">
    <source>
        <dbReference type="EMBL" id="CAE7495500.1"/>
    </source>
</evidence>
<dbReference type="EMBL" id="CAJNDS010002487">
    <property type="protein sequence ID" value="CAE7495500.1"/>
    <property type="molecule type" value="Genomic_DNA"/>
</dbReference>
<gene>
    <name evidence="1" type="ORF">SNAT2548_LOCUS27756</name>
</gene>
<comment type="caution">
    <text evidence="1">The sequence shown here is derived from an EMBL/GenBank/DDBJ whole genome shotgun (WGS) entry which is preliminary data.</text>
</comment>
<protein>
    <submittedName>
        <fullName evidence="1">Uncharacterized protein</fullName>
    </submittedName>
</protein>
<evidence type="ECO:0000313" key="2">
    <source>
        <dbReference type="Proteomes" id="UP000604046"/>
    </source>
</evidence>